<dbReference type="OrthoDB" id="6430166at2759"/>
<proteinExistence type="inferred from homology"/>
<dbReference type="EMBL" id="BGPR01004926">
    <property type="protein sequence ID" value="GBN04940.1"/>
    <property type="molecule type" value="Genomic_DNA"/>
</dbReference>
<protein>
    <submittedName>
        <fullName evidence="14">Uncharacterized protein</fullName>
    </submittedName>
</protein>
<evidence type="ECO:0000256" key="10">
    <source>
        <dbReference type="ARBA" id="ARBA00023201"/>
    </source>
</evidence>
<dbReference type="InterPro" id="IPR001873">
    <property type="entry name" value="ENaC"/>
</dbReference>
<keyword evidence="9 13" id="KW-0472">Membrane</keyword>
<evidence type="ECO:0000256" key="8">
    <source>
        <dbReference type="ARBA" id="ARBA00023065"/>
    </source>
</evidence>
<evidence type="ECO:0000256" key="11">
    <source>
        <dbReference type="ARBA" id="ARBA00023303"/>
    </source>
</evidence>
<comment type="subcellular location">
    <subcellularLocation>
        <location evidence="1">Membrane</location>
        <topology evidence="1">Multi-pass membrane protein</topology>
    </subcellularLocation>
</comment>
<evidence type="ECO:0000256" key="3">
    <source>
        <dbReference type="ARBA" id="ARBA00022448"/>
    </source>
</evidence>
<keyword evidence="5 12" id="KW-0812">Transmembrane</keyword>
<evidence type="ECO:0000256" key="13">
    <source>
        <dbReference type="SAM" id="Phobius"/>
    </source>
</evidence>
<dbReference type="AlphaFoldDB" id="A0A4Y2KSE6"/>
<name>A0A4Y2KSE6_ARAVE</name>
<evidence type="ECO:0000256" key="5">
    <source>
        <dbReference type="ARBA" id="ARBA00022692"/>
    </source>
</evidence>
<feature type="transmembrane region" description="Helical" evidence="13">
    <location>
        <begin position="45"/>
        <end position="67"/>
    </location>
</feature>
<dbReference type="Proteomes" id="UP000499080">
    <property type="component" value="Unassembled WGS sequence"/>
</dbReference>
<dbReference type="GO" id="GO:0005272">
    <property type="term" value="F:sodium channel activity"/>
    <property type="evidence" value="ECO:0007669"/>
    <property type="project" value="UniProtKB-KW"/>
</dbReference>
<keyword evidence="15" id="KW-1185">Reference proteome</keyword>
<evidence type="ECO:0000256" key="2">
    <source>
        <dbReference type="ARBA" id="ARBA00007193"/>
    </source>
</evidence>
<keyword evidence="7" id="KW-0915">Sodium</keyword>
<evidence type="ECO:0000256" key="12">
    <source>
        <dbReference type="RuleBase" id="RU000679"/>
    </source>
</evidence>
<organism evidence="14 15">
    <name type="scientific">Araneus ventricosus</name>
    <name type="common">Orbweaver spider</name>
    <name type="synonym">Epeira ventricosa</name>
    <dbReference type="NCBI Taxonomy" id="182803"/>
    <lineage>
        <taxon>Eukaryota</taxon>
        <taxon>Metazoa</taxon>
        <taxon>Ecdysozoa</taxon>
        <taxon>Arthropoda</taxon>
        <taxon>Chelicerata</taxon>
        <taxon>Arachnida</taxon>
        <taxon>Araneae</taxon>
        <taxon>Araneomorphae</taxon>
        <taxon>Entelegynae</taxon>
        <taxon>Araneoidea</taxon>
        <taxon>Araneidae</taxon>
        <taxon>Araneus</taxon>
    </lineage>
</organism>
<evidence type="ECO:0000313" key="15">
    <source>
        <dbReference type="Proteomes" id="UP000499080"/>
    </source>
</evidence>
<sequence length="95" mass="11014">MENILRPSEYTWTQRQSMTMLKESSLTAVTNIMATEDNSRKVFKVFVLLFCLTGFLYQATTFFTYYFEYPAIVDTNIEKPQHTEMPGVTFCNANG</sequence>
<comment type="caution">
    <text evidence="14">The sequence shown here is derived from an EMBL/GenBank/DDBJ whole genome shotgun (WGS) entry which is preliminary data.</text>
</comment>
<evidence type="ECO:0000256" key="7">
    <source>
        <dbReference type="ARBA" id="ARBA00023053"/>
    </source>
</evidence>
<keyword evidence="4 12" id="KW-0894">Sodium channel</keyword>
<evidence type="ECO:0000256" key="9">
    <source>
        <dbReference type="ARBA" id="ARBA00023136"/>
    </source>
</evidence>
<accession>A0A4Y2KSE6</accession>
<dbReference type="GO" id="GO:0016020">
    <property type="term" value="C:membrane"/>
    <property type="evidence" value="ECO:0007669"/>
    <property type="project" value="UniProtKB-SubCell"/>
</dbReference>
<gene>
    <name evidence="14" type="ORF">AVEN_3588_1</name>
</gene>
<evidence type="ECO:0000256" key="1">
    <source>
        <dbReference type="ARBA" id="ARBA00004141"/>
    </source>
</evidence>
<comment type="similarity">
    <text evidence="2 12">Belongs to the amiloride-sensitive sodium channel (TC 1.A.6) family.</text>
</comment>
<keyword evidence="11 12" id="KW-0407">Ion channel</keyword>
<keyword evidence="6 13" id="KW-1133">Transmembrane helix</keyword>
<keyword evidence="10 12" id="KW-0739">Sodium transport</keyword>
<evidence type="ECO:0000313" key="14">
    <source>
        <dbReference type="EMBL" id="GBN04940.1"/>
    </source>
</evidence>
<dbReference type="Pfam" id="PF00858">
    <property type="entry name" value="ASC"/>
    <property type="match status" value="1"/>
</dbReference>
<evidence type="ECO:0000256" key="4">
    <source>
        <dbReference type="ARBA" id="ARBA00022461"/>
    </source>
</evidence>
<keyword evidence="8 12" id="KW-0406">Ion transport</keyword>
<keyword evidence="3 12" id="KW-0813">Transport</keyword>
<reference evidence="14 15" key="1">
    <citation type="journal article" date="2019" name="Sci. Rep.">
        <title>Orb-weaving spider Araneus ventricosus genome elucidates the spidroin gene catalogue.</title>
        <authorList>
            <person name="Kono N."/>
            <person name="Nakamura H."/>
            <person name="Ohtoshi R."/>
            <person name="Moran D.A.P."/>
            <person name="Shinohara A."/>
            <person name="Yoshida Y."/>
            <person name="Fujiwara M."/>
            <person name="Mori M."/>
            <person name="Tomita M."/>
            <person name="Arakawa K."/>
        </authorList>
    </citation>
    <scope>NUCLEOTIDE SEQUENCE [LARGE SCALE GENOMIC DNA]</scope>
</reference>
<evidence type="ECO:0000256" key="6">
    <source>
        <dbReference type="ARBA" id="ARBA00022989"/>
    </source>
</evidence>